<evidence type="ECO:0000313" key="13">
    <source>
        <dbReference type="Proteomes" id="UP000240009"/>
    </source>
</evidence>
<proteinExistence type="inferred from homology"/>
<reference evidence="12 13" key="1">
    <citation type="submission" date="2018-02" db="EMBL/GenBank/DDBJ databases">
        <title>Comparative genomes isolates from brazilian mangrove.</title>
        <authorList>
            <person name="Araujo J.E."/>
            <person name="Taketani R.G."/>
            <person name="Silva M.C.P."/>
            <person name="Loureco M.V."/>
            <person name="Andreote F.D."/>
        </authorList>
    </citation>
    <scope>NUCLEOTIDE SEQUENCE [LARGE SCALE GENOMIC DNA]</scope>
    <source>
        <strain evidence="12 13">HEX-2 MGV</strain>
    </source>
</reference>
<gene>
    <name evidence="9" type="primary">mnmA</name>
    <name evidence="12" type="ORF">C5Y96_20890</name>
</gene>
<dbReference type="InterPro" id="IPR046885">
    <property type="entry name" value="MnmA-like_C"/>
</dbReference>
<organism evidence="12 13">
    <name type="scientific">Blastopirellula marina</name>
    <dbReference type="NCBI Taxonomy" id="124"/>
    <lineage>
        <taxon>Bacteria</taxon>
        <taxon>Pseudomonadati</taxon>
        <taxon>Planctomycetota</taxon>
        <taxon>Planctomycetia</taxon>
        <taxon>Pirellulales</taxon>
        <taxon>Pirellulaceae</taxon>
        <taxon>Blastopirellula</taxon>
    </lineage>
</organism>
<dbReference type="GO" id="GO:0000049">
    <property type="term" value="F:tRNA binding"/>
    <property type="evidence" value="ECO:0007669"/>
    <property type="project" value="UniProtKB-KW"/>
</dbReference>
<dbReference type="NCBIfam" id="NF001138">
    <property type="entry name" value="PRK00143.1"/>
    <property type="match status" value="1"/>
</dbReference>
<keyword evidence="2 9" id="KW-0808">Transferase</keyword>
<keyword evidence="1 9" id="KW-0820">tRNA-binding</keyword>
<feature type="domain" description="tRNA-specific 2-thiouridylase MnmA-like C-terminal" evidence="10">
    <location>
        <begin position="300"/>
        <end position="373"/>
    </location>
</feature>
<dbReference type="GO" id="GO:0002143">
    <property type="term" value="P:tRNA wobble position uridine thiolation"/>
    <property type="evidence" value="ECO:0007669"/>
    <property type="project" value="TreeGrafter"/>
</dbReference>
<dbReference type="GO" id="GO:0103016">
    <property type="term" value="F:tRNA-uridine 2-sulfurtransferase activity"/>
    <property type="evidence" value="ECO:0007669"/>
    <property type="project" value="UniProtKB-EC"/>
</dbReference>
<comment type="similarity">
    <text evidence="9">Belongs to the MnmA/TRMU family.</text>
</comment>
<dbReference type="AlphaFoldDB" id="A0A2S8F169"/>
<sequence>MARVVLAMSGGVDSSVAAHLLKRDGHDVIGVFMRHGEESPVAECKLDAPGGGTALQILNQRADHKQGCCSASDAADARRVADRMDIPFYALNLQQEFGQIMEYFADEYIRGRTPNPCVMCNNWIKFGKLFDYADSIGAEYVATGHYAKLIPSSEADGVPRMVRGVDPGKDQTYVLFGIQRDYLKRMLLPVGDFHKDEIRAMAGETGLRVADKKDSQEICFVTSGKHDQFVKQRRPGAQTAGNFVLTDGSVVGQHDGIERFTIGQRKGLGIALGEPHYVVKIDPLENRVVLGRIEELGCAELTANNCNWLVEPQADEFRCEAMIRYNSAALPATVKLLPEGRIAVTFDEPRNGVAPGQAVVCYDGDTVLGGGWIE</sequence>
<evidence type="ECO:0000256" key="8">
    <source>
        <dbReference type="ARBA" id="ARBA00051542"/>
    </source>
</evidence>
<keyword evidence="9" id="KW-0963">Cytoplasm</keyword>
<dbReference type="EMBL" id="PUIA01000069">
    <property type="protein sequence ID" value="PQO25915.1"/>
    <property type="molecule type" value="Genomic_DNA"/>
</dbReference>
<keyword evidence="6 9" id="KW-0694">RNA-binding</keyword>
<comment type="caution">
    <text evidence="12">The sequence shown here is derived from an EMBL/GenBank/DDBJ whole genome shotgun (WGS) entry which is preliminary data.</text>
</comment>
<dbReference type="PANTHER" id="PTHR11933">
    <property type="entry name" value="TRNA 5-METHYLAMINOMETHYL-2-THIOURIDYLATE -METHYLTRANSFERASE"/>
    <property type="match status" value="1"/>
</dbReference>
<dbReference type="RefSeq" id="WP_105357431.1">
    <property type="nucleotide sequence ID" value="NZ_PUIA01000069.1"/>
</dbReference>
<feature type="region of interest" description="Interaction with tRNA" evidence="9">
    <location>
        <begin position="324"/>
        <end position="325"/>
    </location>
</feature>
<dbReference type="Pfam" id="PF03054">
    <property type="entry name" value="tRNA_Me_trans"/>
    <property type="match status" value="1"/>
</dbReference>
<feature type="region of interest" description="Interaction with tRNA" evidence="9">
    <location>
        <begin position="169"/>
        <end position="171"/>
    </location>
</feature>
<dbReference type="OrthoDB" id="9800696at2"/>
<dbReference type="FunFam" id="2.30.30.280:FF:000001">
    <property type="entry name" value="tRNA-specific 2-thiouridylase MnmA"/>
    <property type="match status" value="1"/>
</dbReference>
<evidence type="ECO:0000256" key="3">
    <source>
        <dbReference type="ARBA" id="ARBA00022694"/>
    </source>
</evidence>
<evidence type="ECO:0000259" key="10">
    <source>
        <dbReference type="Pfam" id="PF20258"/>
    </source>
</evidence>
<comment type="subcellular location">
    <subcellularLocation>
        <location evidence="9">Cytoplasm</location>
    </subcellularLocation>
</comment>
<dbReference type="HAMAP" id="MF_00144">
    <property type="entry name" value="tRNA_thiouridyl_MnmA"/>
    <property type="match status" value="1"/>
</dbReference>
<feature type="binding site" evidence="9">
    <location>
        <begin position="7"/>
        <end position="14"/>
    </location>
    <ligand>
        <name>ATP</name>
        <dbReference type="ChEBI" id="CHEBI:30616"/>
    </ligand>
</feature>
<keyword evidence="4 9" id="KW-0547">Nucleotide-binding</keyword>
<dbReference type="Gene3D" id="2.30.30.280">
    <property type="entry name" value="Adenine nucleotide alpha hydrolases-like domains"/>
    <property type="match status" value="1"/>
</dbReference>
<feature type="active site" description="Nucleophile" evidence="9">
    <location>
        <position position="120"/>
    </location>
</feature>
<evidence type="ECO:0000256" key="1">
    <source>
        <dbReference type="ARBA" id="ARBA00022555"/>
    </source>
</evidence>
<name>A0A2S8F169_9BACT</name>
<feature type="site" description="Interaction with tRNA" evidence="9">
    <location>
        <position position="357"/>
    </location>
</feature>
<evidence type="ECO:0000256" key="2">
    <source>
        <dbReference type="ARBA" id="ARBA00022679"/>
    </source>
</evidence>
<keyword evidence="3 9" id="KW-0819">tRNA processing</keyword>
<evidence type="ECO:0000259" key="11">
    <source>
        <dbReference type="Pfam" id="PF20259"/>
    </source>
</evidence>
<dbReference type="Gene3D" id="3.40.50.620">
    <property type="entry name" value="HUPs"/>
    <property type="match status" value="1"/>
</dbReference>
<evidence type="ECO:0000256" key="5">
    <source>
        <dbReference type="ARBA" id="ARBA00022840"/>
    </source>
</evidence>
<feature type="site" description="Interaction with tRNA" evidence="9">
    <location>
        <position position="145"/>
    </location>
</feature>
<dbReference type="InterPro" id="IPR046884">
    <property type="entry name" value="MnmA-like_central"/>
</dbReference>
<dbReference type="SUPFAM" id="SSF52402">
    <property type="entry name" value="Adenine nucleotide alpha hydrolases-like"/>
    <property type="match status" value="1"/>
</dbReference>
<dbReference type="InterPro" id="IPR014729">
    <property type="entry name" value="Rossmann-like_a/b/a_fold"/>
</dbReference>
<dbReference type="EC" id="2.8.1.13" evidence="9"/>
<feature type="active site" description="Cysteine persulfide intermediate" evidence="9">
    <location>
        <position position="219"/>
    </location>
</feature>
<dbReference type="PANTHER" id="PTHR11933:SF5">
    <property type="entry name" value="MITOCHONDRIAL TRNA-SPECIFIC 2-THIOURIDYLASE 1"/>
    <property type="match status" value="1"/>
</dbReference>
<dbReference type="InterPro" id="IPR004506">
    <property type="entry name" value="MnmA-like"/>
</dbReference>
<feature type="binding site" evidence="9">
    <location>
        <position position="33"/>
    </location>
    <ligand>
        <name>ATP</name>
        <dbReference type="ChEBI" id="CHEBI:30616"/>
    </ligand>
</feature>
<evidence type="ECO:0000256" key="9">
    <source>
        <dbReference type="HAMAP-Rule" id="MF_00144"/>
    </source>
</evidence>
<dbReference type="Pfam" id="PF20259">
    <property type="entry name" value="tRNA_Me_trans_M"/>
    <property type="match status" value="1"/>
</dbReference>
<comment type="caution">
    <text evidence="9">Lacks conserved residue(s) required for the propagation of feature annotation.</text>
</comment>
<dbReference type="Proteomes" id="UP000240009">
    <property type="component" value="Unassembled WGS sequence"/>
</dbReference>
<feature type="binding site" evidence="9">
    <location>
        <position position="144"/>
    </location>
    <ligand>
        <name>ATP</name>
        <dbReference type="ChEBI" id="CHEBI:30616"/>
    </ligand>
</feature>
<accession>A0A2S8F169</accession>
<dbReference type="GO" id="GO:0005524">
    <property type="term" value="F:ATP binding"/>
    <property type="evidence" value="ECO:0007669"/>
    <property type="project" value="UniProtKB-KW"/>
</dbReference>
<keyword evidence="7" id="KW-1015">Disulfide bond</keyword>
<comment type="catalytic activity">
    <reaction evidence="8 9">
        <text>S-sulfanyl-L-cysteinyl-[protein] + uridine(34) in tRNA + AH2 + ATP = 2-thiouridine(34) in tRNA + L-cysteinyl-[protein] + A + AMP + diphosphate + H(+)</text>
        <dbReference type="Rhea" id="RHEA:47032"/>
        <dbReference type="Rhea" id="RHEA-COMP:10131"/>
        <dbReference type="Rhea" id="RHEA-COMP:11726"/>
        <dbReference type="Rhea" id="RHEA-COMP:11727"/>
        <dbReference type="Rhea" id="RHEA-COMP:11728"/>
        <dbReference type="ChEBI" id="CHEBI:13193"/>
        <dbReference type="ChEBI" id="CHEBI:15378"/>
        <dbReference type="ChEBI" id="CHEBI:17499"/>
        <dbReference type="ChEBI" id="CHEBI:29950"/>
        <dbReference type="ChEBI" id="CHEBI:30616"/>
        <dbReference type="ChEBI" id="CHEBI:33019"/>
        <dbReference type="ChEBI" id="CHEBI:61963"/>
        <dbReference type="ChEBI" id="CHEBI:65315"/>
        <dbReference type="ChEBI" id="CHEBI:87170"/>
        <dbReference type="ChEBI" id="CHEBI:456215"/>
        <dbReference type="EC" id="2.8.1.13"/>
    </reaction>
</comment>
<dbReference type="Pfam" id="PF20258">
    <property type="entry name" value="tRNA_Me_trans_C"/>
    <property type="match status" value="1"/>
</dbReference>
<dbReference type="InterPro" id="IPR023382">
    <property type="entry name" value="MnmA-like_central_sf"/>
</dbReference>
<evidence type="ECO:0000256" key="6">
    <source>
        <dbReference type="ARBA" id="ARBA00022884"/>
    </source>
</evidence>
<evidence type="ECO:0000256" key="4">
    <source>
        <dbReference type="ARBA" id="ARBA00022741"/>
    </source>
</evidence>
<comment type="function">
    <text evidence="9">Catalyzes the 2-thiolation of uridine at the wobble position (U34) of tRNA, leading to the formation of s(2)U34.</text>
</comment>
<dbReference type="NCBIfam" id="TIGR00420">
    <property type="entry name" value="trmU"/>
    <property type="match status" value="1"/>
</dbReference>
<keyword evidence="5 9" id="KW-0067">ATP-binding</keyword>
<feature type="domain" description="tRNA-specific 2-thiouridylase MnmA-like central" evidence="11">
    <location>
        <begin position="228"/>
        <end position="292"/>
    </location>
</feature>
<dbReference type="CDD" id="cd01998">
    <property type="entry name" value="MnmA_TRMU-like"/>
    <property type="match status" value="1"/>
</dbReference>
<protein>
    <recommendedName>
        <fullName evidence="9">tRNA-specific 2-thiouridylase MnmA</fullName>
        <ecNumber evidence="9">2.8.1.13</ecNumber>
    </recommendedName>
</protein>
<dbReference type="GO" id="GO:0005737">
    <property type="term" value="C:cytoplasm"/>
    <property type="evidence" value="ECO:0007669"/>
    <property type="project" value="UniProtKB-SubCell"/>
</dbReference>
<evidence type="ECO:0000313" key="12">
    <source>
        <dbReference type="EMBL" id="PQO25915.1"/>
    </source>
</evidence>
<evidence type="ECO:0000256" key="7">
    <source>
        <dbReference type="ARBA" id="ARBA00023157"/>
    </source>
</evidence>
<dbReference type="Gene3D" id="2.40.30.10">
    <property type="entry name" value="Translation factors"/>
    <property type="match status" value="1"/>
</dbReference>